<dbReference type="PROSITE" id="PS50297">
    <property type="entry name" value="ANK_REP_REGION"/>
    <property type="match status" value="1"/>
</dbReference>
<dbReference type="InterPro" id="IPR036770">
    <property type="entry name" value="Ankyrin_rpt-contain_sf"/>
</dbReference>
<reference evidence="3 4" key="1">
    <citation type="submission" date="2024-02" db="EMBL/GenBank/DDBJ databases">
        <authorList>
            <person name="Chen Y."/>
            <person name="Shah S."/>
            <person name="Dougan E. K."/>
            <person name="Thang M."/>
            <person name="Chan C."/>
        </authorList>
    </citation>
    <scope>NUCLEOTIDE SEQUENCE [LARGE SCALE GENOMIC DNA]</scope>
</reference>
<comment type="caution">
    <text evidence="3">The sequence shown here is derived from an EMBL/GenBank/DDBJ whole genome shotgun (WGS) entry which is preliminary data.</text>
</comment>
<organism evidence="3 4">
    <name type="scientific">Durusdinium trenchii</name>
    <dbReference type="NCBI Taxonomy" id="1381693"/>
    <lineage>
        <taxon>Eukaryota</taxon>
        <taxon>Sar</taxon>
        <taxon>Alveolata</taxon>
        <taxon>Dinophyceae</taxon>
        <taxon>Suessiales</taxon>
        <taxon>Symbiodiniaceae</taxon>
        <taxon>Durusdinium</taxon>
    </lineage>
</organism>
<dbReference type="Pfam" id="PF00023">
    <property type="entry name" value="Ank"/>
    <property type="match status" value="1"/>
</dbReference>
<dbReference type="SUPFAM" id="SSF48403">
    <property type="entry name" value="Ankyrin repeat"/>
    <property type="match status" value="1"/>
</dbReference>
<evidence type="ECO:0000256" key="1">
    <source>
        <dbReference type="PROSITE-ProRule" id="PRU00023"/>
    </source>
</evidence>
<feature type="region of interest" description="Disordered" evidence="2">
    <location>
        <begin position="72"/>
        <end position="92"/>
    </location>
</feature>
<gene>
    <name evidence="3" type="ORF">CCMP2556_LOCUS6780</name>
</gene>
<keyword evidence="4" id="KW-1185">Reference proteome</keyword>
<dbReference type="Proteomes" id="UP001642484">
    <property type="component" value="Unassembled WGS sequence"/>
</dbReference>
<feature type="compositionally biased region" description="Basic and acidic residues" evidence="2">
    <location>
        <begin position="73"/>
        <end position="92"/>
    </location>
</feature>
<evidence type="ECO:0000313" key="4">
    <source>
        <dbReference type="Proteomes" id="UP001642484"/>
    </source>
</evidence>
<feature type="compositionally biased region" description="Basic and acidic residues" evidence="2">
    <location>
        <begin position="234"/>
        <end position="248"/>
    </location>
</feature>
<dbReference type="Gene3D" id="1.25.40.20">
    <property type="entry name" value="Ankyrin repeat-containing domain"/>
    <property type="match status" value="1"/>
</dbReference>
<name>A0ABP0ILG9_9DINO</name>
<protein>
    <submittedName>
        <fullName evidence="3">Uncharacterized protein</fullName>
    </submittedName>
</protein>
<feature type="region of interest" description="Disordered" evidence="2">
    <location>
        <begin position="226"/>
        <end position="276"/>
    </location>
</feature>
<sequence>MGVVYYYEEVLCASAVGIHSSCRVLVHRPLRLGIQVLYLSRYDWIPIGTHVEVAESLLSPLIAAPLRLSYPTHEGKEETTSNSSSREEQKMERHRQLLALNKMKIVKFLKENGFHREVNARRHSSEADYSYPLHEAVKMEKVAMVEMLLRFGAKSHLKDSKGLEAIAYAQGTTRTEILKIFEMYRCPNGWEPLFAKLQQHPYAMPPAAAEPADAVAHRPTWAQRVREALGGTKTSREGPRPQRSDSKISKCTSSTSGSRSTSASSSPSSSSTKIQL</sequence>
<dbReference type="EMBL" id="CAXAMN010002969">
    <property type="protein sequence ID" value="CAK9002259.1"/>
    <property type="molecule type" value="Genomic_DNA"/>
</dbReference>
<feature type="repeat" description="ANK" evidence="1">
    <location>
        <begin position="128"/>
        <end position="160"/>
    </location>
</feature>
<keyword evidence="1" id="KW-0040">ANK repeat</keyword>
<evidence type="ECO:0000256" key="2">
    <source>
        <dbReference type="SAM" id="MobiDB-lite"/>
    </source>
</evidence>
<dbReference type="PROSITE" id="PS50088">
    <property type="entry name" value="ANK_REPEAT"/>
    <property type="match status" value="1"/>
</dbReference>
<evidence type="ECO:0000313" key="3">
    <source>
        <dbReference type="EMBL" id="CAK9002259.1"/>
    </source>
</evidence>
<dbReference type="InterPro" id="IPR002110">
    <property type="entry name" value="Ankyrin_rpt"/>
</dbReference>
<feature type="compositionally biased region" description="Low complexity" evidence="2">
    <location>
        <begin position="249"/>
        <end position="276"/>
    </location>
</feature>
<accession>A0ABP0ILG9</accession>
<proteinExistence type="predicted"/>